<dbReference type="Proteomes" id="UP001527866">
    <property type="component" value="Unassembled WGS sequence"/>
</dbReference>
<keyword evidence="2" id="KW-1185">Reference proteome</keyword>
<accession>A0ABT4U467</accession>
<protein>
    <submittedName>
        <fullName evidence="1">Uncharacterized protein</fullName>
    </submittedName>
</protein>
<dbReference type="RefSeq" id="WP_270686202.1">
    <property type="nucleotide sequence ID" value="NZ_JAQFWQ010000035.1"/>
</dbReference>
<evidence type="ECO:0000313" key="2">
    <source>
        <dbReference type="Proteomes" id="UP001527866"/>
    </source>
</evidence>
<evidence type="ECO:0000313" key="1">
    <source>
        <dbReference type="EMBL" id="MDA2811748.1"/>
    </source>
</evidence>
<proteinExistence type="predicted"/>
<sequence>MSEERADAAVVVRGIADEVRAQTAALDGCLMDVDGIAAAWRTVEEPLIVGEFCIPHLHRSVTEDVFPPDDDTLGGGDCEKLSDLYVIDSEPRFYDAGLHRLELLDLDYAEYVNTVLVTKGACGWQYLFADVAFDSTELRSTGADLQAMLDSFPAWFPRHDYAPLRARLEARR</sequence>
<dbReference type="EMBL" id="JAQFWQ010000035">
    <property type="protein sequence ID" value="MDA2811748.1"/>
    <property type="molecule type" value="Genomic_DNA"/>
</dbReference>
<reference evidence="1 2" key="1">
    <citation type="submission" date="2023-01" db="EMBL/GenBank/DDBJ databases">
        <title>Draft genome sequence of Nocardiopsis sp. RSe5-2 isolated from halophytes.</title>
        <authorList>
            <person name="Duangmal K."/>
            <person name="Chantavorakit T."/>
        </authorList>
    </citation>
    <scope>NUCLEOTIDE SEQUENCE [LARGE SCALE GENOMIC DNA]</scope>
    <source>
        <strain evidence="1 2">RSe5-2</strain>
    </source>
</reference>
<name>A0ABT4U467_9ACTN</name>
<gene>
    <name evidence="1" type="ORF">O4J56_13990</name>
</gene>
<organism evidence="1 2">
    <name type="scientific">Nocardiopsis endophytica</name>
    <dbReference type="NCBI Taxonomy" id="3018445"/>
    <lineage>
        <taxon>Bacteria</taxon>
        <taxon>Bacillati</taxon>
        <taxon>Actinomycetota</taxon>
        <taxon>Actinomycetes</taxon>
        <taxon>Streptosporangiales</taxon>
        <taxon>Nocardiopsidaceae</taxon>
        <taxon>Nocardiopsis</taxon>
    </lineage>
</organism>
<comment type="caution">
    <text evidence="1">The sequence shown here is derived from an EMBL/GenBank/DDBJ whole genome shotgun (WGS) entry which is preliminary data.</text>
</comment>